<comment type="caution">
    <text evidence="5">The sequence shown here is derived from an EMBL/GenBank/DDBJ whole genome shotgun (WGS) entry which is preliminary data.</text>
</comment>
<name>A0A212CSR0_CEREH</name>
<dbReference type="InterPro" id="IPR045214">
    <property type="entry name" value="Surf1/Surf4"/>
</dbReference>
<keyword evidence="4" id="KW-0472">Membrane</keyword>
<dbReference type="EMBL" id="MKHE01000013">
    <property type="protein sequence ID" value="OWK08965.1"/>
    <property type="molecule type" value="Genomic_DNA"/>
</dbReference>
<keyword evidence="3" id="KW-1133">Transmembrane helix</keyword>
<protein>
    <submittedName>
        <fullName evidence="5">Uncharacterized protein</fullName>
    </submittedName>
</protein>
<evidence type="ECO:0000256" key="4">
    <source>
        <dbReference type="ARBA" id="ARBA00023136"/>
    </source>
</evidence>
<dbReference type="PANTHER" id="PTHR23427">
    <property type="entry name" value="SURFEIT LOCUS PROTEIN"/>
    <property type="match status" value="1"/>
</dbReference>
<dbReference type="Proteomes" id="UP000242450">
    <property type="component" value="Chromosome 13"/>
</dbReference>
<dbReference type="GO" id="GO:0033617">
    <property type="term" value="P:mitochondrial respiratory chain complex IV assembly"/>
    <property type="evidence" value="ECO:0007669"/>
    <property type="project" value="TreeGrafter"/>
</dbReference>
<evidence type="ECO:0000313" key="6">
    <source>
        <dbReference type="Proteomes" id="UP000242450"/>
    </source>
</evidence>
<keyword evidence="2" id="KW-0812">Transmembrane</keyword>
<dbReference type="GO" id="GO:0005739">
    <property type="term" value="C:mitochondrion"/>
    <property type="evidence" value="ECO:0007669"/>
    <property type="project" value="TreeGrafter"/>
</dbReference>
<sequence>MSRTVVDRARRLAYWFPLFTGACPVTPFHCADLGITVLLNRVFVPRNKVRPETWYKVQIEGKVGLVVMLRLTETRKSFVSKNNPDRTTGITRTWRPWPGSRVQTPLSLMLTSRAQFLKDPLEDNQGHSGLSTSSALV</sequence>
<dbReference type="PROSITE" id="PS51257">
    <property type="entry name" value="PROKAR_LIPOPROTEIN"/>
    <property type="match status" value="1"/>
</dbReference>
<comment type="subcellular location">
    <subcellularLocation>
        <location evidence="1">Membrane</location>
    </subcellularLocation>
</comment>
<dbReference type="AlphaFoldDB" id="A0A212CSR0"/>
<keyword evidence="6" id="KW-1185">Reference proteome</keyword>
<evidence type="ECO:0000256" key="1">
    <source>
        <dbReference type="ARBA" id="ARBA00004370"/>
    </source>
</evidence>
<organism evidence="5 6">
    <name type="scientific">Cervus elaphus hippelaphus</name>
    <name type="common">European red deer</name>
    <dbReference type="NCBI Taxonomy" id="46360"/>
    <lineage>
        <taxon>Eukaryota</taxon>
        <taxon>Metazoa</taxon>
        <taxon>Chordata</taxon>
        <taxon>Craniata</taxon>
        <taxon>Vertebrata</taxon>
        <taxon>Euteleostomi</taxon>
        <taxon>Mammalia</taxon>
        <taxon>Eutheria</taxon>
        <taxon>Laurasiatheria</taxon>
        <taxon>Artiodactyla</taxon>
        <taxon>Ruminantia</taxon>
        <taxon>Pecora</taxon>
        <taxon>Cervidae</taxon>
        <taxon>Cervinae</taxon>
        <taxon>Cervus</taxon>
    </lineage>
</organism>
<gene>
    <name evidence="5" type="ORF">Celaphus_00015325</name>
</gene>
<evidence type="ECO:0000256" key="2">
    <source>
        <dbReference type="ARBA" id="ARBA00022692"/>
    </source>
</evidence>
<dbReference type="OrthoDB" id="10040024at2759"/>
<reference evidence="5 6" key="1">
    <citation type="journal article" date="2018" name="Mol. Genet. Genomics">
        <title>The red deer Cervus elaphus genome CerEla1.0: sequencing, annotating, genes, and chromosomes.</title>
        <authorList>
            <person name="Bana N.A."/>
            <person name="Nyiri A."/>
            <person name="Nagy J."/>
            <person name="Frank K."/>
            <person name="Nagy T."/>
            <person name="Steger V."/>
            <person name="Schiller M."/>
            <person name="Lakatos P."/>
            <person name="Sugar L."/>
            <person name="Horn P."/>
            <person name="Barta E."/>
            <person name="Orosz L."/>
        </authorList>
    </citation>
    <scope>NUCLEOTIDE SEQUENCE [LARGE SCALE GENOMIC DNA]</scope>
    <source>
        <strain evidence="5">Hungarian</strain>
    </source>
</reference>
<dbReference type="GO" id="GO:0016020">
    <property type="term" value="C:membrane"/>
    <property type="evidence" value="ECO:0007669"/>
    <property type="project" value="UniProtKB-SubCell"/>
</dbReference>
<proteinExistence type="predicted"/>
<accession>A0A212CSR0</accession>
<evidence type="ECO:0000256" key="3">
    <source>
        <dbReference type="ARBA" id="ARBA00022989"/>
    </source>
</evidence>
<evidence type="ECO:0000313" key="5">
    <source>
        <dbReference type="EMBL" id="OWK08965.1"/>
    </source>
</evidence>
<dbReference type="PANTHER" id="PTHR23427:SF2">
    <property type="entry name" value="SURFEIT LOCUS PROTEIN 1"/>
    <property type="match status" value="1"/>
</dbReference>